<dbReference type="OrthoDB" id="4629915at2"/>
<dbReference type="Gene3D" id="1.10.10.10">
    <property type="entry name" value="Winged helix-like DNA-binding domain superfamily/Winged helix DNA-binding domain"/>
    <property type="match status" value="1"/>
</dbReference>
<keyword evidence="3" id="KW-0805">Transcription regulation</keyword>
<dbReference type="GO" id="GO:0016301">
    <property type="term" value="F:kinase activity"/>
    <property type="evidence" value="ECO:0007669"/>
    <property type="project" value="UniProtKB-KW"/>
</dbReference>
<keyword evidence="1" id="KW-0808">Transferase</keyword>
<dbReference type="InterPro" id="IPR011006">
    <property type="entry name" value="CheY-like_superfamily"/>
</dbReference>
<evidence type="ECO:0000259" key="5">
    <source>
        <dbReference type="PROSITE" id="PS50921"/>
    </source>
</evidence>
<feature type="domain" description="ANTAR" evidence="5">
    <location>
        <begin position="186"/>
        <end position="247"/>
    </location>
</feature>
<evidence type="ECO:0000256" key="1">
    <source>
        <dbReference type="ARBA" id="ARBA00022679"/>
    </source>
</evidence>
<name>A0A1X2L8B7_9MYCO</name>
<evidence type="ECO:0000313" key="7">
    <source>
        <dbReference type="Proteomes" id="UP000242320"/>
    </source>
</evidence>
<keyword evidence="2" id="KW-0418">Kinase</keyword>
<dbReference type="SMART" id="SM01012">
    <property type="entry name" value="ANTAR"/>
    <property type="match status" value="1"/>
</dbReference>
<dbReference type="AlphaFoldDB" id="A0A1X2L8B7"/>
<dbReference type="SMART" id="SM00065">
    <property type="entry name" value="GAF"/>
    <property type="match status" value="1"/>
</dbReference>
<evidence type="ECO:0000313" key="6">
    <source>
        <dbReference type="EMBL" id="OSC30222.1"/>
    </source>
</evidence>
<dbReference type="PIRSF" id="PIRSF036625">
    <property type="entry name" value="GAF_ANTAR"/>
    <property type="match status" value="1"/>
</dbReference>
<dbReference type="InterPro" id="IPR012074">
    <property type="entry name" value="GAF_ANTAR"/>
</dbReference>
<protein>
    <recommendedName>
        <fullName evidence="5">ANTAR domain-containing protein</fullName>
    </recommendedName>
</protein>
<dbReference type="GO" id="GO:0003723">
    <property type="term" value="F:RNA binding"/>
    <property type="evidence" value="ECO:0007669"/>
    <property type="project" value="InterPro"/>
</dbReference>
<gene>
    <name evidence="6" type="ORF">B8W69_07920</name>
</gene>
<keyword evidence="7" id="KW-1185">Reference proteome</keyword>
<dbReference type="Pfam" id="PF03861">
    <property type="entry name" value="ANTAR"/>
    <property type="match status" value="1"/>
</dbReference>
<evidence type="ECO:0000256" key="4">
    <source>
        <dbReference type="ARBA" id="ARBA00023163"/>
    </source>
</evidence>
<accession>A0A1X2L8B7</accession>
<dbReference type="Gene3D" id="3.30.450.40">
    <property type="match status" value="1"/>
</dbReference>
<sequence length="255" mass="27351">MASVVEPASSDGEFSAGRLSGLPIELADLSDNAWSCLDQLARGLRVDEADRQSTLDAIVASATATVSGAQAAGINLLDKRKLVPQAVHGDAPPVLDSLQQRTGSGPCIDASRDQQTIEIAHMREEDRWPRFADRAIELGVLSMLCLPLWIDDRTLGSLSLYAGDPGAFDDTARNLAQLFATHAALAIGDAQRTTRLRQAMANRDVIGQAKGILMERHRITADEAHDLLVRASKQTNRKVVDLAQDLAATGQVVIP</sequence>
<dbReference type="InterPro" id="IPR029016">
    <property type="entry name" value="GAF-like_dom_sf"/>
</dbReference>
<dbReference type="InterPro" id="IPR005561">
    <property type="entry name" value="ANTAR"/>
</dbReference>
<dbReference type="Proteomes" id="UP000242320">
    <property type="component" value="Unassembled WGS sequence"/>
</dbReference>
<keyword evidence="4" id="KW-0804">Transcription</keyword>
<dbReference type="Pfam" id="PF13185">
    <property type="entry name" value="GAF_2"/>
    <property type="match status" value="1"/>
</dbReference>
<reference evidence="6 7" key="1">
    <citation type="submission" date="2017-04" db="EMBL/GenBank/DDBJ databases">
        <title>The new phylogeny of genus Mycobacterium.</title>
        <authorList>
            <person name="Tortoli E."/>
            <person name="Trovato A."/>
            <person name="Cirillo D.M."/>
        </authorList>
    </citation>
    <scope>NUCLEOTIDE SEQUENCE [LARGE SCALE GENOMIC DNA]</scope>
    <source>
        <strain evidence="6 7">DSM 45247</strain>
    </source>
</reference>
<evidence type="ECO:0000256" key="3">
    <source>
        <dbReference type="ARBA" id="ARBA00023015"/>
    </source>
</evidence>
<dbReference type="EMBL" id="NCXM01000006">
    <property type="protein sequence ID" value="OSC30222.1"/>
    <property type="molecule type" value="Genomic_DNA"/>
</dbReference>
<dbReference type="SUPFAM" id="SSF52172">
    <property type="entry name" value="CheY-like"/>
    <property type="match status" value="1"/>
</dbReference>
<dbReference type="InterPro" id="IPR003018">
    <property type="entry name" value="GAF"/>
</dbReference>
<dbReference type="PROSITE" id="PS50921">
    <property type="entry name" value="ANTAR"/>
    <property type="match status" value="1"/>
</dbReference>
<proteinExistence type="predicted"/>
<comment type="caution">
    <text evidence="6">The sequence shown here is derived from an EMBL/GenBank/DDBJ whole genome shotgun (WGS) entry which is preliminary data.</text>
</comment>
<dbReference type="SUPFAM" id="SSF55781">
    <property type="entry name" value="GAF domain-like"/>
    <property type="match status" value="1"/>
</dbReference>
<evidence type="ECO:0000256" key="2">
    <source>
        <dbReference type="ARBA" id="ARBA00022777"/>
    </source>
</evidence>
<dbReference type="InterPro" id="IPR036388">
    <property type="entry name" value="WH-like_DNA-bd_sf"/>
</dbReference>
<organism evidence="6 7">
    <name type="scientific">Mycolicibacterium vulneris</name>
    <dbReference type="NCBI Taxonomy" id="547163"/>
    <lineage>
        <taxon>Bacteria</taxon>
        <taxon>Bacillati</taxon>
        <taxon>Actinomycetota</taxon>
        <taxon>Actinomycetes</taxon>
        <taxon>Mycobacteriales</taxon>
        <taxon>Mycobacteriaceae</taxon>
        <taxon>Mycolicibacterium</taxon>
    </lineage>
</organism>
<dbReference type="RefSeq" id="WP_085289291.1">
    <property type="nucleotide sequence ID" value="NZ_NCXM01000006.1"/>
</dbReference>